<evidence type="ECO:0000313" key="3">
    <source>
        <dbReference type="EMBL" id="EKE27068.1"/>
    </source>
</evidence>
<protein>
    <submittedName>
        <fullName evidence="3">Cephalosporin hydroxylase family protein</fullName>
    </submittedName>
</protein>
<dbReference type="Pfam" id="PF04989">
    <property type="entry name" value="RMNT_CmcI"/>
    <property type="match status" value="1"/>
</dbReference>
<accession>K2FVU4</accession>
<organism evidence="3">
    <name type="scientific">uncultured bacterium</name>
    <name type="common">gcode 4</name>
    <dbReference type="NCBI Taxonomy" id="1234023"/>
    <lineage>
        <taxon>Bacteria</taxon>
        <taxon>environmental samples</taxon>
    </lineage>
</organism>
<dbReference type="PANTHER" id="PTHR40048">
    <property type="entry name" value="RHAMNOSYL O-METHYLTRANSFERASE"/>
    <property type="match status" value="1"/>
</dbReference>
<name>K2FVU4_9BACT</name>
<keyword evidence="2" id="KW-0808">Transferase</keyword>
<dbReference type="InterPro" id="IPR029063">
    <property type="entry name" value="SAM-dependent_MTases_sf"/>
</dbReference>
<dbReference type="GO" id="GO:0071770">
    <property type="term" value="P:DIM/DIP cell wall layer assembly"/>
    <property type="evidence" value="ECO:0007669"/>
    <property type="project" value="TreeGrafter"/>
</dbReference>
<reference evidence="3" key="1">
    <citation type="journal article" date="2012" name="Science">
        <title>Fermentation, hydrogen, and sulfur metabolism in multiple uncultivated bacterial phyla.</title>
        <authorList>
            <person name="Wrighton K.C."/>
            <person name="Thomas B.C."/>
            <person name="Sharon I."/>
            <person name="Miller C.S."/>
            <person name="Castelle C.J."/>
            <person name="VerBerkmoes N.C."/>
            <person name="Wilkins M.J."/>
            <person name="Hettich R.L."/>
            <person name="Lipton M.S."/>
            <person name="Williams K.H."/>
            <person name="Long P.E."/>
            <person name="Banfield J.F."/>
        </authorList>
    </citation>
    <scope>NUCLEOTIDE SEQUENCE [LARGE SCALE GENOMIC DNA]</scope>
</reference>
<sequence length="258" mass="31212">MNNEKGFPNKEAIDNILPYVKRKSDKNLEQMKKDWIQWLRTAWQNKLDYEVTWFWVPIIQNPYDMMLMQELIFKIQPDVIIETWVAHGWSLIYYSSLLHLLWKWKVIWVDIDIRKHNRDYIENHPFFDKIDLIEWDSAGTEVIDKIKSLINPSDKVMVLLDSDHRKPHVTRELNAYKDLVSVWSYLVVFDTFMPYLVWLEWVETSNYNDFQNNSAMNAVDDFVEQNKNFEIDEYFHKFIVSSCPKGFLKKLNNNKLNY</sequence>
<dbReference type="GO" id="GO:0005886">
    <property type="term" value="C:plasma membrane"/>
    <property type="evidence" value="ECO:0007669"/>
    <property type="project" value="TreeGrafter"/>
</dbReference>
<dbReference type="EMBL" id="AMFJ01000581">
    <property type="protein sequence ID" value="EKE27068.1"/>
    <property type="molecule type" value="Genomic_DNA"/>
</dbReference>
<keyword evidence="1" id="KW-0489">Methyltransferase</keyword>
<dbReference type="InterPro" id="IPR007072">
    <property type="entry name" value="RNMT_CmcI"/>
</dbReference>
<dbReference type="GO" id="GO:0008168">
    <property type="term" value="F:methyltransferase activity"/>
    <property type="evidence" value="ECO:0007669"/>
    <property type="project" value="UniProtKB-KW"/>
</dbReference>
<dbReference type="PANTHER" id="PTHR40048:SF1">
    <property type="entry name" value="RHAMNOSYL O-METHYLTRANSFERASE"/>
    <property type="match status" value="1"/>
</dbReference>
<dbReference type="GO" id="GO:0032259">
    <property type="term" value="P:methylation"/>
    <property type="evidence" value="ECO:0007669"/>
    <property type="project" value="UniProtKB-KW"/>
</dbReference>
<proteinExistence type="predicted"/>
<comment type="caution">
    <text evidence="3">The sequence shown here is derived from an EMBL/GenBank/DDBJ whole genome shotgun (WGS) entry which is preliminary data.</text>
</comment>
<dbReference type="AlphaFoldDB" id="K2FVU4"/>
<dbReference type="Gene3D" id="3.40.50.150">
    <property type="entry name" value="Vaccinia Virus protein VP39"/>
    <property type="match status" value="1"/>
</dbReference>
<gene>
    <name evidence="3" type="ORF">ACD_4C00065G0001</name>
</gene>
<evidence type="ECO:0000256" key="2">
    <source>
        <dbReference type="ARBA" id="ARBA00022679"/>
    </source>
</evidence>
<dbReference type="SUPFAM" id="SSF53335">
    <property type="entry name" value="S-adenosyl-L-methionine-dependent methyltransferases"/>
    <property type="match status" value="1"/>
</dbReference>
<evidence type="ECO:0000256" key="1">
    <source>
        <dbReference type="ARBA" id="ARBA00022603"/>
    </source>
</evidence>
<dbReference type="GO" id="GO:0008610">
    <property type="term" value="P:lipid biosynthetic process"/>
    <property type="evidence" value="ECO:0007669"/>
    <property type="project" value="InterPro"/>
</dbReference>